<dbReference type="Proteomes" id="UP000230605">
    <property type="component" value="Chromosome 1"/>
</dbReference>
<protein>
    <recommendedName>
        <fullName evidence="2">Inclusion body clearance protein IML2</fullName>
    </recommendedName>
    <alternativeName>
        <fullName evidence="3">Inclusion body clearance protein iml2</fullName>
    </alternativeName>
</protein>
<evidence type="ECO:0000256" key="3">
    <source>
        <dbReference type="ARBA" id="ARBA00019539"/>
    </source>
</evidence>
<proteinExistence type="predicted"/>
<evidence type="ECO:0000256" key="2">
    <source>
        <dbReference type="ARBA" id="ARBA00018424"/>
    </source>
</evidence>
<dbReference type="EMBL" id="CP134184">
    <property type="protein sequence ID" value="WPA95454.1"/>
    <property type="molecule type" value="Genomic_DNA"/>
</dbReference>
<evidence type="ECO:0000313" key="7">
    <source>
        <dbReference type="EMBL" id="WPA95454.1"/>
    </source>
</evidence>
<dbReference type="OrthoDB" id="2154985at2759"/>
<dbReference type="InterPro" id="IPR011990">
    <property type="entry name" value="TPR-like_helical_dom_sf"/>
</dbReference>
<sequence>MAMKWLRAAKPSVHSSKSLTALDEPHALAEAMSHAALIMNDEVEKAEVELSKGTSPFHKLGTATTLFLRATLGFEKEIMEQAALRLADAEEAASEHQRRALRDPSTAHESKIYPRGSEYALCHAETQLMAAVVAVLNESLTESLRGFYRLRKAFTTLSEIIEAENRYVEKYHSGSTSSLSSASVDKASEAETSGTSSGVLTPVEKTEDEDEFKDAVESASEQPTPMEYQGKLEYPDVDQLNLQDKPQTLEKDTAGNGSGTANGAAGDGPPAYESSSSKRQPDTEVDGFDFRAIMDDPIDHFIHSGAAMCFGLLQLLLSMIPPAFGKILSIFSFRGDREAGMRLLWRATAFKNNINGAMAGLVLLPFHNAAIALCDIHRKESYPKERLHGLLKEMRTLYPRSIMWVLEESRMHGVERNLEEAVDILTRDAKTSSLKQMEALRVFETSMALMFLHRYEECAAAFQKCVHLNNWSHGLYYYIAGSCFVELYRQCQHTDPKLAETYRDKAKHLLGQVASNTGKKKFMARQLPLDVYINRKLVKWQHRAKTRDCDLIDAIGVSPLEEMIYFWNGYKRMSPAHLQESMARLAWSRDQPTWPGEAVDEKAICAVLQATVLRNLGKTEEAKTMLGEHVFCYEPHQITACDQADNWPLPVAHYELSVCHWNEAGGQDGDVAKLKLCSDELAKVERWGSFELDARVGLKLTTARQTLTQTGIN</sequence>
<feature type="compositionally biased region" description="Low complexity" evidence="5">
    <location>
        <begin position="173"/>
        <end position="185"/>
    </location>
</feature>
<gene>
    <name evidence="6" type="ORF">CB0940_00050</name>
    <name evidence="7" type="ORF">RHO25_000053</name>
</gene>
<dbReference type="PANTHER" id="PTHR31859">
    <property type="entry name" value="TETRATRICOPEPTIDE REPEAT PROTEIN 39 FAMILY MEMBER"/>
    <property type="match status" value="1"/>
</dbReference>
<feature type="region of interest" description="Disordered" evidence="5">
    <location>
        <begin position="248"/>
        <end position="283"/>
    </location>
</feature>
<dbReference type="Pfam" id="PF10300">
    <property type="entry name" value="Iml2-TPR_39"/>
    <property type="match status" value="1"/>
</dbReference>
<feature type="compositionally biased region" description="Polar residues" evidence="5">
    <location>
        <begin position="190"/>
        <end position="199"/>
    </location>
</feature>
<reference evidence="6 8" key="1">
    <citation type="submission" date="2015-10" db="EMBL/GenBank/DDBJ databases">
        <title>The cercosporin biosynthetic gene cluster was horizontally transferred to several fungal lineages and shown to be expanded in Cercospora beticola based on microsynteny with recipient genomes.</title>
        <authorList>
            <person name="De Jonge R."/>
            <person name="Ebert M.K."/>
            <person name="Suttle J.C."/>
            <person name="Jurick Ii W.M."/>
            <person name="Secor G.A."/>
            <person name="Thomma B.P."/>
            <person name="Van De Peer Y."/>
            <person name="Bolton M.D."/>
        </authorList>
    </citation>
    <scope>NUCLEOTIDE SEQUENCE [LARGE SCALE GENOMIC DNA]</scope>
    <source>
        <strain evidence="6 8">09-40</strain>
    </source>
</reference>
<dbReference type="InterPro" id="IPR019412">
    <property type="entry name" value="IML2/TPR_39"/>
</dbReference>
<dbReference type="Proteomes" id="UP001302367">
    <property type="component" value="Chromosome 1"/>
</dbReference>
<dbReference type="PANTHER" id="PTHR31859:SF1">
    <property type="entry name" value="TETRATRICOPEPTIDE REPEAT PROTEIN 39C"/>
    <property type="match status" value="1"/>
</dbReference>
<feature type="region of interest" description="Disordered" evidence="5">
    <location>
        <begin position="172"/>
        <end position="228"/>
    </location>
</feature>
<evidence type="ECO:0000256" key="4">
    <source>
        <dbReference type="ARBA" id="ARBA00043897"/>
    </source>
</evidence>
<name>A0A2G5I7G1_CERBT</name>
<evidence type="ECO:0000256" key="1">
    <source>
        <dbReference type="ARBA" id="ARBA00011408"/>
    </source>
</evidence>
<evidence type="ECO:0000313" key="8">
    <source>
        <dbReference type="Proteomes" id="UP000230605"/>
    </source>
</evidence>
<reference evidence="7 9" key="2">
    <citation type="submission" date="2023-09" db="EMBL/GenBank/DDBJ databases">
        <title>Complete-Gapless Cercospora beticola genome.</title>
        <authorList>
            <person name="Wyatt N.A."/>
            <person name="Spanner R.E."/>
            <person name="Bolton M.D."/>
        </authorList>
    </citation>
    <scope>NUCLEOTIDE SEQUENCE [LARGE SCALE GENOMIC DNA]</scope>
    <source>
        <strain evidence="7">Cb09-40</strain>
    </source>
</reference>
<comment type="subunit">
    <text evidence="1">Interacts with lipid droplet proteins.</text>
</comment>
<dbReference type="SUPFAM" id="SSF48452">
    <property type="entry name" value="TPR-like"/>
    <property type="match status" value="1"/>
</dbReference>
<evidence type="ECO:0000313" key="6">
    <source>
        <dbReference type="EMBL" id="PIB00705.1"/>
    </source>
</evidence>
<organism evidence="6 8">
    <name type="scientific">Cercospora beticola</name>
    <name type="common">Sugarbeet leaf spot fungus</name>
    <dbReference type="NCBI Taxonomy" id="122368"/>
    <lineage>
        <taxon>Eukaryota</taxon>
        <taxon>Fungi</taxon>
        <taxon>Dikarya</taxon>
        <taxon>Ascomycota</taxon>
        <taxon>Pezizomycotina</taxon>
        <taxon>Dothideomycetes</taxon>
        <taxon>Dothideomycetidae</taxon>
        <taxon>Mycosphaerellales</taxon>
        <taxon>Mycosphaerellaceae</taxon>
        <taxon>Cercospora</taxon>
    </lineage>
</organism>
<dbReference type="AlphaFoldDB" id="A0A2G5I7G1"/>
<dbReference type="GO" id="GO:0005829">
    <property type="term" value="C:cytosol"/>
    <property type="evidence" value="ECO:0007669"/>
    <property type="project" value="TreeGrafter"/>
</dbReference>
<comment type="function">
    <text evidence="4">Inclusion body (IB) resident protein that interacts strongly with lipid droplet (LD) proteins. Involved in LD-mediated IB clearing after protein folding stress, probably by enabling access to the IBs of an LD-stored soluble sterol derivative that acts as a chaperone in inclusion clearing.</text>
</comment>
<dbReference type="EMBL" id="LKMD01000100">
    <property type="protein sequence ID" value="PIB00705.1"/>
    <property type="molecule type" value="Genomic_DNA"/>
</dbReference>
<evidence type="ECO:0000256" key="5">
    <source>
        <dbReference type="SAM" id="MobiDB-lite"/>
    </source>
</evidence>
<feature type="compositionally biased region" description="Low complexity" evidence="5">
    <location>
        <begin position="259"/>
        <end position="268"/>
    </location>
</feature>
<accession>A0A2G5I7G1</accession>
<dbReference type="GO" id="GO:0005634">
    <property type="term" value="C:nucleus"/>
    <property type="evidence" value="ECO:0007669"/>
    <property type="project" value="TreeGrafter"/>
</dbReference>
<evidence type="ECO:0000313" key="9">
    <source>
        <dbReference type="Proteomes" id="UP001302367"/>
    </source>
</evidence>
<keyword evidence="9" id="KW-1185">Reference proteome</keyword>
<dbReference type="GO" id="GO:0005741">
    <property type="term" value="C:mitochondrial outer membrane"/>
    <property type="evidence" value="ECO:0007669"/>
    <property type="project" value="TreeGrafter"/>
</dbReference>